<protein>
    <recommendedName>
        <fullName evidence="3">Glutamine amidotransferase type-2 domain-containing protein</fullName>
    </recommendedName>
</protein>
<dbReference type="Gene3D" id="3.60.20.10">
    <property type="entry name" value="Glutamine Phosphoribosylpyrophosphate, subunit 1, domain 1"/>
    <property type="match status" value="1"/>
</dbReference>
<keyword evidence="2" id="KW-1185">Reference proteome</keyword>
<sequence>MKEFIHEIDIDKQIKPKMAGYLLVESDPNDPDRSQNILSEGIRNFFGGFGNRAHIYSLGKFIFALLIPDEIHKLDICGFIRDKRDFAFIEGTFYESPTPDSLIKNRKDAGNYLAEEILNICRSGNPDKLKELNGRYSGFSYLYETDTLIIFNDQLGGNRIYVYDNSKVFAISNNVFALASNPALQISINEQSIAEILQLEYPLYRNTEFNEITLIVPSDIYIRKGKSVVYRKYYQKFDRSRKMSDNSYIEGLKHVIDSFFKKLYQQVEEPLGIFMSKGKDSRIFLPFMEHNQIPYIPYVFKDGTGVFDYPYVKRIAELLQKDLHVLESYSIDRRLAFMIAMSTTPTFSWGALGSLASGYSSTALMGLFGDMSSGKMPSFRVPGIKTRDDMIHGIFDWITKGVTREIFKESLTCYNKYDIWNQYTSLYKEYPESELLIDTEIHHDTDNRSFRNTQPILLRAQHFLTPVTPFADREILKAYHSLPASLIRSQKAHAKIAATEQKSNSVRSTAFPVSLKLESRIRPAMLQIIRFNNRNSNLLLRWQIKKFNPYVETDHFIPRSDYFRNLFIDKKSIRPGHKRLLTRMYNTDDYLHLIFHDNIRSFCRTPDIVYNEMEAMQKN</sequence>
<dbReference type="STRING" id="1678841.TBC1_12858"/>
<dbReference type="OrthoDB" id="1551487at2"/>
<organism evidence="1">
    <name type="scientific">Lentimicrobium saccharophilum</name>
    <dbReference type="NCBI Taxonomy" id="1678841"/>
    <lineage>
        <taxon>Bacteria</taxon>
        <taxon>Pseudomonadati</taxon>
        <taxon>Bacteroidota</taxon>
        <taxon>Bacteroidia</taxon>
        <taxon>Bacteroidales</taxon>
        <taxon>Lentimicrobiaceae</taxon>
        <taxon>Lentimicrobium</taxon>
    </lineage>
</organism>
<dbReference type="SUPFAM" id="SSF56235">
    <property type="entry name" value="N-terminal nucleophile aminohydrolases (Ntn hydrolases)"/>
    <property type="match status" value="1"/>
</dbReference>
<evidence type="ECO:0000313" key="1">
    <source>
        <dbReference type="EMBL" id="GAP45042.1"/>
    </source>
</evidence>
<dbReference type="EMBL" id="DF968183">
    <property type="protein sequence ID" value="GAP45042.1"/>
    <property type="molecule type" value="Genomic_DNA"/>
</dbReference>
<dbReference type="InterPro" id="IPR014729">
    <property type="entry name" value="Rossmann-like_a/b/a_fold"/>
</dbReference>
<gene>
    <name evidence="1" type="ORF">TBC1_12858</name>
</gene>
<name>A0A0S7C327_9BACT</name>
<dbReference type="Gene3D" id="3.40.50.620">
    <property type="entry name" value="HUPs"/>
    <property type="match status" value="1"/>
</dbReference>
<evidence type="ECO:0008006" key="3">
    <source>
        <dbReference type="Google" id="ProtNLM"/>
    </source>
</evidence>
<dbReference type="AlphaFoldDB" id="A0A0S7C327"/>
<reference evidence="1" key="1">
    <citation type="journal article" date="2015" name="Genome Announc.">
        <title>Draft Genome Sequence of Bacteroidales Strain TBC1, a Novel Isolate from a Methanogenic Wastewater Treatment System.</title>
        <authorList>
            <person name="Tourlousse D.M."/>
            <person name="Matsuura N."/>
            <person name="Sun L."/>
            <person name="Toyonaga M."/>
            <person name="Kuroda K."/>
            <person name="Ohashi A."/>
            <person name="Cruz R."/>
            <person name="Yamaguchi T."/>
            <person name="Sekiguchi Y."/>
        </authorList>
    </citation>
    <scope>NUCLEOTIDE SEQUENCE [LARGE SCALE GENOMIC DNA]</scope>
    <source>
        <strain evidence="1">TBC1</strain>
    </source>
</reference>
<proteinExistence type="predicted"/>
<dbReference type="Proteomes" id="UP000053091">
    <property type="component" value="Unassembled WGS sequence"/>
</dbReference>
<evidence type="ECO:0000313" key="2">
    <source>
        <dbReference type="Proteomes" id="UP000053091"/>
    </source>
</evidence>
<accession>A0A0S7C327</accession>
<dbReference type="InterPro" id="IPR029055">
    <property type="entry name" value="Ntn_hydrolases_N"/>
</dbReference>
<dbReference type="RefSeq" id="WP_062045097.1">
    <property type="nucleotide sequence ID" value="NZ_DF968183.1"/>
</dbReference>